<dbReference type="EMBL" id="JBHSQJ010000022">
    <property type="protein sequence ID" value="MFC5907005.1"/>
    <property type="molecule type" value="Genomic_DNA"/>
</dbReference>
<reference evidence="3" key="1">
    <citation type="journal article" date="2019" name="Int. J. Syst. Evol. Microbiol.">
        <title>The Global Catalogue of Microorganisms (GCM) 10K type strain sequencing project: providing services to taxonomists for standard genome sequencing and annotation.</title>
        <authorList>
            <consortium name="The Broad Institute Genomics Platform"/>
            <consortium name="The Broad Institute Genome Sequencing Center for Infectious Disease"/>
            <person name="Wu L."/>
            <person name="Ma J."/>
        </authorList>
    </citation>
    <scope>NUCLEOTIDE SEQUENCE [LARGE SCALE GENOMIC DNA]</scope>
    <source>
        <strain evidence="3">JCM 4816</strain>
    </source>
</reference>
<comment type="caution">
    <text evidence="2">The sequence shown here is derived from an EMBL/GenBank/DDBJ whole genome shotgun (WGS) entry which is preliminary data.</text>
</comment>
<dbReference type="SUPFAM" id="SSF50494">
    <property type="entry name" value="Trypsin-like serine proteases"/>
    <property type="match status" value="1"/>
</dbReference>
<feature type="domain" description="NACHT" evidence="1">
    <location>
        <begin position="277"/>
        <end position="614"/>
    </location>
</feature>
<evidence type="ECO:0000313" key="2">
    <source>
        <dbReference type="EMBL" id="MFC5907005.1"/>
    </source>
</evidence>
<dbReference type="PANTHER" id="PTHR46844:SF1">
    <property type="entry name" value="SLR5058 PROTEIN"/>
    <property type="match status" value="1"/>
</dbReference>
<evidence type="ECO:0000259" key="1">
    <source>
        <dbReference type="PROSITE" id="PS50837"/>
    </source>
</evidence>
<dbReference type="Pfam" id="PF05729">
    <property type="entry name" value="NACHT"/>
    <property type="match status" value="1"/>
</dbReference>
<dbReference type="SUPFAM" id="SSF52047">
    <property type="entry name" value="RNI-like"/>
    <property type="match status" value="1"/>
</dbReference>
<dbReference type="Gene3D" id="3.40.50.300">
    <property type="entry name" value="P-loop containing nucleotide triphosphate hydrolases"/>
    <property type="match status" value="1"/>
</dbReference>
<organism evidence="2 3">
    <name type="scientific">Streptacidiphilus monticola</name>
    <dbReference type="NCBI Taxonomy" id="2161674"/>
    <lineage>
        <taxon>Bacteria</taxon>
        <taxon>Bacillati</taxon>
        <taxon>Actinomycetota</taxon>
        <taxon>Actinomycetes</taxon>
        <taxon>Kitasatosporales</taxon>
        <taxon>Streptomycetaceae</taxon>
        <taxon>Streptacidiphilus</taxon>
    </lineage>
</organism>
<dbReference type="Pfam" id="PF13365">
    <property type="entry name" value="Trypsin_2"/>
    <property type="match status" value="1"/>
</dbReference>
<evidence type="ECO:0000313" key="3">
    <source>
        <dbReference type="Proteomes" id="UP001596174"/>
    </source>
</evidence>
<dbReference type="Gene3D" id="2.40.10.120">
    <property type="match status" value="1"/>
</dbReference>
<accession>A0ABW1FWX4</accession>
<dbReference type="RefSeq" id="WP_380580985.1">
    <property type="nucleotide sequence ID" value="NZ_JBHSQJ010000022.1"/>
</dbReference>
<gene>
    <name evidence="2" type="ORF">ACFP3V_07220</name>
</gene>
<dbReference type="SUPFAM" id="SSF52540">
    <property type="entry name" value="P-loop containing nucleoside triphosphate hydrolases"/>
    <property type="match status" value="1"/>
</dbReference>
<name>A0ABW1FWX4_9ACTN</name>
<proteinExistence type="predicted"/>
<protein>
    <submittedName>
        <fullName evidence="2">NACHT domain-containing protein</fullName>
    </submittedName>
</protein>
<dbReference type="InterPro" id="IPR027417">
    <property type="entry name" value="P-loop_NTPase"/>
</dbReference>
<dbReference type="PANTHER" id="PTHR46844">
    <property type="entry name" value="SLR5058 PROTEIN"/>
    <property type="match status" value="1"/>
</dbReference>
<dbReference type="InterPro" id="IPR007111">
    <property type="entry name" value="NACHT_NTPase"/>
</dbReference>
<keyword evidence="3" id="KW-1185">Reference proteome</keyword>
<dbReference type="InterPro" id="IPR009003">
    <property type="entry name" value="Peptidase_S1_PA"/>
</dbReference>
<sequence length="1008" mass="109879">MAHPQRARLVAVLGARQGSGYLIGPGLVLTAAHVVRGRDPAEVVLPGGGGRQPCRVVWLRYDDRCDAALLRLASDTGGPADGAPPAWGSWAGLEPRPGAVAVGFPHAQRDGSGRLDTEQLLGTLKPATGLVGGRPVLDSAHHAPQGERPWAGLSGAPVFLDGELMGVVRAEPGAWGHGRVELTPSQVLLADPEFRAAVGPDGLTVAPGFEQRLRTALAREWNQVTIFGVTRSSALEDSWPLDLAYLSLELSGGGVQLHEDGQEPLSHRVEDAFAGRRRVLLRGEAGSGKTTLLQWLTTMAARRELPDSLREFQGCLPVLLRLRALARDGAELPGPEEFLHATGSPLAGAPGSAGWMSRRMADGGVLLLIDGIDEAPSGRRRRVREWLGRLLAAYPETRCVVTTRPSAVHEGWLRALDFEELSLLPMGRGDVRAFVDRWHQAARHAAPGRSGRLDQWRQQLTDALDRKPDLARLATNPLMCSLICALNVDRRGYLPADRMSLYDAALDMLLVRRDQERGVAADSEGPSLDRSRQHALLEKLAYWLIRNGQSELTEKQALQQIDRVRPRLGLDTTADDLLRHLLVRSGLLREPAPGAVDFVHRTFQDYLGAQAAVEEGDIPLLVAHAHEDQWEDVLRLAVGHARRRERADLLTGVLDRADQEPSHAHRLRLLAAICLEFAVELDPSIRQRVESALAEVVPPRSAEDAKALAAAGPIVLELLPGPEGLDPVTAHHVVVCATTVGTERAIPLLRRFADHPSQEVRAQLAWAWDRFDRAEYGAQVVARLSHDDGLRFVVRGREDAAFLASLGGRSCVQYQATTGLPGIELLPPDTLNELRLHETVLDEADLALLDRFPQLRRLQLTRCHCPSLAALAATAVRRLLVRESTLRGLEALTGLTALDLWDCAAQPVPGLPRLATLTLDPADRFEPAQLTALTEMADLRLVHLYRGTFPDLGGLVLPQVGELYLTAVTLTPERVAQIPRVFPGLRAVTAWATERLDLLPAQYPVVRP</sequence>
<dbReference type="Proteomes" id="UP001596174">
    <property type="component" value="Unassembled WGS sequence"/>
</dbReference>
<dbReference type="PROSITE" id="PS50837">
    <property type="entry name" value="NACHT"/>
    <property type="match status" value="1"/>
</dbReference>